<feature type="repeat" description="ANK" evidence="1">
    <location>
        <begin position="214"/>
        <end position="246"/>
    </location>
</feature>
<sequence>MDPNTNPFTLSPEMDDRIRLNYAVETGNIHQLRLLLAAQDVYPPSEGIRNDLLRLAVRSSQMAVVEFLRKNYPPNEIESPAISSAIISGSKLFVSVFLSSDPLMINRQFMAGGTPLILACMSGQQPEFLKFLLDQGADPDMKCMFFKFSVLECLAGMYQALHPGTRAIDLMLEYGAKINEPDVLMAAVRQGREDIVGYLLRLRLMRAELERDPHDKSVLHVAASGGFAEIMRILLEHGVDVNSKNEHGKTTMQVVENIEREEGRDMKEVKELLNKQLAMKR</sequence>
<feature type="repeat" description="ANK" evidence="1">
    <location>
        <begin position="111"/>
        <end position="144"/>
    </location>
</feature>
<dbReference type="PROSITE" id="PS50088">
    <property type="entry name" value="ANK_REPEAT"/>
    <property type="match status" value="2"/>
</dbReference>
<evidence type="ECO:0000256" key="1">
    <source>
        <dbReference type="PROSITE-ProRule" id="PRU00023"/>
    </source>
</evidence>
<evidence type="ECO:0000313" key="3">
    <source>
        <dbReference type="Proteomes" id="UP000622797"/>
    </source>
</evidence>
<keyword evidence="3" id="KW-1185">Reference proteome</keyword>
<dbReference type="Gene3D" id="1.25.40.20">
    <property type="entry name" value="Ankyrin repeat-containing domain"/>
    <property type="match status" value="2"/>
</dbReference>
<dbReference type="Proteomes" id="UP000622797">
    <property type="component" value="Unassembled WGS sequence"/>
</dbReference>
<evidence type="ECO:0008006" key="4">
    <source>
        <dbReference type="Google" id="ProtNLM"/>
    </source>
</evidence>
<dbReference type="InterPro" id="IPR051616">
    <property type="entry name" value="Cul2-RING_E3_ligase_SR"/>
</dbReference>
<organism evidence="2 3">
    <name type="scientific">Fusarium sarcochroum</name>
    <dbReference type="NCBI Taxonomy" id="1208366"/>
    <lineage>
        <taxon>Eukaryota</taxon>
        <taxon>Fungi</taxon>
        <taxon>Dikarya</taxon>
        <taxon>Ascomycota</taxon>
        <taxon>Pezizomycotina</taxon>
        <taxon>Sordariomycetes</taxon>
        <taxon>Hypocreomycetidae</taxon>
        <taxon>Hypocreales</taxon>
        <taxon>Nectriaceae</taxon>
        <taxon>Fusarium</taxon>
        <taxon>Fusarium lateritium species complex</taxon>
    </lineage>
</organism>
<proteinExistence type="predicted"/>
<dbReference type="InterPro" id="IPR036770">
    <property type="entry name" value="Ankyrin_rpt-contain_sf"/>
</dbReference>
<dbReference type="SUPFAM" id="SSF48403">
    <property type="entry name" value="Ankyrin repeat"/>
    <property type="match status" value="1"/>
</dbReference>
<reference evidence="2" key="1">
    <citation type="journal article" date="2020" name="BMC Genomics">
        <title>Correction to: Identification and distribution of gene clusters required for synthesis of sphingolipid metabolism inhibitors in diverse species of the filamentous fungus Fusarium.</title>
        <authorList>
            <person name="Kim H.S."/>
            <person name="Lohmar J.M."/>
            <person name="Busman M."/>
            <person name="Brown D.W."/>
            <person name="Naumann T.A."/>
            <person name="Divon H.H."/>
            <person name="Lysoe E."/>
            <person name="Uhlig S."/>
            <person name="Proctor R.H."/>
        </authorList>
    </citation>
    <scope>NUCLEOTIDE SEQUENCE</scope>
    <source>
        <strain evidence="2">NRRL 20472</strain>
    </source>
</reference>
<dbReference type="Pfam" id="PF12796">
    <property type="entry name" value="Ank_2"/>
    <property type="match status" value="2"/>
</dbReference>
<reference evidence="2" key="2">
    <citation type="submission" date="2020-05" db="EMBL/GenBank/DDBJ databases">
        <authorList>
            <person name="Kim H.-S."/>
            <person name="Proctor R.H."/>
            <person name="Brown D.W."/>
        </authorList>
    </citation>
    <scope>NUCLEOTIDE SEQUENCE</scope>
    <source>
        <strain evidence="2">NRRL 20472</strain>
    </source>
</reference>
<dbReference type="PANTHER" id="PTHR46224">
    <property type="entry name" value="ANKYRIN REPEAT FAMILY PROTEIN"/>
    <property type="match status" value="1"/>
</dbReference>
<dbReference type="SMART" id="SM00248">
    <property type="entry name" value="ANK"/>
    <property type="match status" value="4"/>
</dbReference>
<dbReference type="PANTHER" id="PTHR46224:SF64">
    <property type="entry name" value="IQ MOTIF AND ANKYRIN REPEAT DOMAIN-CONTAINING PROTEIN 1"/>
    <property type="match status" value="1"/>
</dbReference>
<dbReference type="EMBL" id="JABEXW010000884">
    <property type="protein sequence ID" value="KAF4952346.1"/>
    <property type="molecule type" value="Genomic_DNA"/>
</dbReference>
<dbReference type="PROSITE" id="PS50297">
    <property type="entry name" value="ANK_REP_REGION"/>
    <property type="match status" value="2"/>
</dbReference>
<dbReference type="OrthoDB" id="426293at2759"/>
<keyword evidence="1" id="KW-0040">ANK repeat</keyword>
<gene>
    <name evidence="2" type="ORF">FSARC_12660</name>
</gene>
<comment type="caution">
    <text evidence="2">The sequence shown here is derived from an EMBL/GenBank/DDBJ whole genome shotgun (WGS) entry which is preliminary data.</text>
</comment>
<dbReference type="InterPro" id="IPR002110">
    <property type="entry name" value="Ankyrin_rpt"/>
</dbReference>
<name>A0A8H4T6Q0_9HYPO</name>
<dbReference type="AlphaFoldDB" id="A0A8H4T6Q0"/>
<protein>
    <recommendedName>
        <fullName evidence="4">Ankyrin</fullName>
    </recommendedName>
</protein>
<evidence type="ECO:0000313" key="2">
    <source>
        <dbReference type="EMBL" id="KAF4952346.1"/>
    </source>
</evidence>
<accession>A0A8H4T6Q0</accession>